<name>A0A0V8JG19_9BACL</name>
<evidence type="ECO:0008006" key="5">
    <source>
        <dbReference type="Google" id="ProtNLM"/>
    </source>
</evidence>
<feature type="compositionally biased region" description="Basic and acidic residues" evidence="1">
    <location>
        <begin position="30"/>
        <end position="43"/>
    </location>
</feature>
<evidence type="ECO:0000313" key="4">
    <source>
        <dbReference type="Proteomes" id="UP000054099"/>
    </source>
</evidence>
<proteinExistence type="predicted"/>
<evidence type="ECO:0000256" key="2">
    <source>
        <dbReference type="SAM" id="SignalP"/>
    </source>
</evidence>
<accession>A0A0V8JG19</accession>
<reference evidence="3 4" key="1">
    <citation type="journal article" date="2014" name="Antonie Van Leeuwenhoek">
        <title>Fictibacillus enclensis sp. nov., isolated from marine sediment.</title>
        <authorList>
            <person name="Dastager S.G."/>
            <person name="Mawlankar R."/>
            <person name="Srinivasan K."/>
            <person name="Tang S.K."/>
            <person name="Lee J.C."/>
            <person name="Ramana V.V."/>
            <person name="Shouche Y.S."/>
        </authorList>
    </citation>
    <scope>NUCLEOTIDE SEQUENCE [LARGE SCALE GENOMIC DNA]</scope>
    <source>
        <strain evidence="3 4">NIO-1003</strain>
    </source>
</reference>
<feature type="signal peptide" evidence="2">
    <location>
        <begin position="1"/>
        <end position="20"/>
    </location>
</feature>
<protein>
    <recommendedName>
        <fullName evidence="5">DUF4363 domain-containing protein</fullName>
    </recommendedName>
</protein>
<evidence type="ECO:0000313" key="3">
    <source>
        <dbReference type="EMBL" id="KSU85873.1"/>
    </source>
</evidence>
<dbReference type="RefSeq" id="WP_061971333.1">
    <property type="nucleotide sequence ID" value="NZ_FMAV01000001.1"/>
</dbReference>
<organism evidence="3 4">
    <name type="scientific">Fictibacillus enclensis</name>
    <dbReference type="NCBI Taxonomy" id="1017270"/>
    <lineage>
        <taxon>Bacteria</taxon>
        <taxon>Bacillati</taxon>
        <taxon>Bacillota</taxon>
        <taxon>Bacilli</taxon>
        <taxon>Bacillales</taxon>
        <taxon>Fictibacillaceae</taxon>
        <taxon>Fictibacillus</taxon>
    </lineage>
</organism>
<dbReference type="EMBL" id="LNQN01000001">
    <property type="protein sequence ID" value="KSU85873.1"/>
    <property type="molecule type" value="Genomic_DNA"/>
</dbReference>
<dbReference type="OrthoDB" id="1885681at2"/>
<keyword evidence="4" id="KW-1185">Reference proteome</keyword>
<feature type="region of interest" description="Disordered" evidence="1">
    <location>
        <begin position="23"/>
        <end position="43"/>
    </location>
</feature>
<evidence type="ECO:0000256" key="1">
    <source>
        <dbReference type="SAM" id="MobiDB-lite"/>
    </source>
</evidence>
<dbReference type="Proteomes" id="UP000054099">
    <property type="component" value="Unassembled WGS sequence"/>
</dbReference>
<gene>
    <name evidence="3" type="ORF">AS030_10425</name>
</gene>
<keyword evidence="2" id="KW-0732">Signal</keyword>
<dbReference type="AlphaFoldDB" id="A0A0V8JG19"/>
<sequence length="130" mass="14127">MQTKKYIVPIVLAASLTLSACGTKDNGSGKAKESTIAEGSKEMKQTLTDLKSQLKANDADKVKESGEQLEKSWETFEDGVKEKDADLYEKVETPLHTIEAGAKSKPLDAKTLTNAADELNNVLSKVEKLK</sequence>
<feature type="chain" id="PRO_5038455238" description="DUF4363 domain-containing protein" evidence="2">
    <location>
        <begin position="21"/>
        <end position="130"/>
    </location>
</feature>
<dbReference type="PROSITE" id="PS51257">
    <property type="entry name" value="PROKAR_LIPOPROTEIN"/>
    <property type="match status" value="1"/>
</dbReference>
<comment type="caution">
    <text evidence="3">The sequence shown here is derived from an EMBL/GenBank/DDBJ whole genome shotgun (WGS) entry which is preliminary data.</text>
</comment>